<keyword evidence="2" id="KW-1185">Reference proteome</keyword>
<dbReference type="SUPFAM" id="SSF53448">
    <property type="entry name" value="Nucleotide-diphospho-sugar transferases"/>
    <property type="match status" value="1"/>
</dbReference>
<proteinExistence type="predicted"/>
<dbReference type="AlphaFoldDB" id="A0A4Y8P855"/>
<accession>A0A4Y8P855</accession>
<gene>
    <name evidence="1" type="ORF">A7Q10_02065</name>
</gene>
<evidence type="ECO:0000313" key="2">
    <source>
        <dbReference type="Proteomes" id="UP000297713"/>
    </source>
</evidence>
<comment type="caution">
    <text evidence="1">The sequence shown here is derived from an EMBL/GenBank/DDBJ whole genome shotgun (WGS) entry which is preliminary data.</text>
</comment>
<dbReference type="RefSeq" id="WP_244232801.1">
    <property type="nucleotide sequence ID" value="NZ_LXQC01000176.1"/>
</dbReference>
<dbReference type="InterPro" id="IPR029044">
    <property type="entry name" value="Nucleotide-diphossugar_trans"/>
</dbReference>
<dbReference type="Proteomes" id="UP000297713">
    <property type="component" value="Unassembled WGS sequence"/>
</dbReference>
<dbReference type="EMBL" id="LXQC01000176">
    <property type="protein sequence ID" value="TFE66582.1"/>
    <property type="molecule type" value="Genomic_DNA"/>
</dbReference>
<evidence type="ECO:0000313" key="1">
    <source>
        <dbReference type="EMBL" id="TFE66582.1"/>
    </source>
</evidence>
<protein>
    <recommendedName>
        <fullName evidence="3">Glycosyl transferase</fullName>
    </recommendedName>
</protein>
<sequence>MEVHGLICHRDVTTGIICYRSLKQNSWDNIEFILHDDGSLTSKDLEILKANLPIKKIFLKKEADEILADYLSNYPACDSYRKKNPYGIKIFDIPLLEKNEILAYCDSDIFFFKPFKNLFSFPNRETNILLLSSEDEGYCLRPWHFFMYPGLKVISKTNAGMFCVKRKYFDLDLAEWFLSKKWPSKFLYLCDQTFWAVLAAKIGGAIWSSNQIRMPLKKDLAQLDDQYQKPLAFYFIGGLKEYIKKHLS</sequence>
<reference evidence="1 2" key="1">
    <citation type="submission" date="2016-05" db="EMBL/GenBank/DDBJ databases">
        <title>Diversity and Homogeneity among Thermoacidophilic Verrucomicrobia Methanotrophs Linked with Geographical Origin.</title>
        <authorList>
            <person name="Erikstad H.-A."/>
            <person name="Smestad N.B."/>
            <person name="Ceballos R.M."/>
            <person name="Birkeland N.-K."/>
        </authorList>
    </citation>
    <scope>NUCLEOTIDE SEQUENCE [LARGE SCALE GENOMIC DNA]</scope>
    <source>
        <strain evidence="1 2">Phi</strain>
    </source>
</reference>
<name>A0A4Y8P855_9BACT</name>
<organism evidence="1 2">
    <name type="scientific">Methylacidiphilum caldifontis</name>
    <dbReference type="NCBI Taxonomy" id="2795386"/>
    <lineage>
        <taxon>Bacteria</taxon>
        <taxon>Pseudomonadati</taxon>
        <taxon>Verrucomicrobiota</taxon>
        <taxon>Methylacidiphilae</taxon>
        <taxon>Methylacidiphilales</taxon>
        <taxon>Methylacidiphilaceae</taxon>
        <taxon>Methylacidiphilum (ex Ratnadevi et al. 2023)</taxon>
    </lineage>
</organism>
<evidence type="ECO:0008006" key="3">
    <source>
        <dbReference type="Google" id="ProtNLM"/>
    </source>
</evidence>